<evidence type="ECO:0000313" key="8">
    <source>
        <dbReference type="EMBL" id="ADE56855.1"/>
    </source>
</evidence>
<dbReference type="eggNOG" id="COG0254">
    <property type="taxonomic scope" value="Bacteria"/>
</dbReference>
<dbReference type="GO" id="GO:0019843">
    <property type="term" value="F:rRNA binding"/>
    <property type="evidence" value="ECO:0007669"/>
    <property type="project" value="UniProtKB-KW"/>
</dbReference>
<dbReference type="GO" id="GO:0005840">
    <property type="term" value="C:ribosome"/>
    <property type="evidence" value="ECO:0007669"/>
    <property type="project" value="UniProtKB-KW"/>
</dbReference>
<comment type="subunit">
    <text evidence="7">Part of the 50S ribosomal subunit.</text>
</comment>
<dbReference type="HOGENOM" id="CLU_114306_4_2_0"/>
<feature type="binding site" evidence="7">
    <location>
        <position position="16"/>
    </location>
    <ligand>
        <name>Zn(2+)</name>
        <dbReference type="ChEBI" id="CHEBI:29105"/>
    </ligand>
</feature>
<gene>
    <name evidence="7" type="primary">rpmE</name>
    <name evidence="8" type="ordered locus">Amico_0722</name>
</gene>
<evidence type="ECO:0000256" key="7">
    <source>
        <dbReference type="HAMAP-Rule" id="MF_00501"/>
    </source>
</evidence>
<dbReference type="GO" id="GO:0003735">
    <property type="term" value="F:structural constituent of ribosome"/>
    <property type="evidence" value="ECO:0007669"/>
    <property type="project" value="InterPro"/>
</dbReference>
<evidence type="ECO:0000256" key="2">
    <source>
        <dbReference type="ARBA" id="ARBA00022730"/>
    </source>
</evidence>
<reference evidence="8 9" key="1">
    <citation type="journal article" date="2010" name="Stand. Genomic Sci.">
        <title>Complete genome sequence of Aminobacterium colombiense type strain (ALA-1).</title>
        <authorList>
            <person name="Chertkov O."/>
            <person name="Sikorski J."/>
            <person name="Brambilla E."/>
            <person name="Lapidus A."/>
            <person name="Copeland A."/>
            <person name="Glavina Del Rio T."/>
            <person name="Nolan M."/>
            <person name="Lucas S."/>
            <person name="Tice H."/>
            <person name="Cheng J.F."/>
            <person name="Han C."/>
            <person name="Detter J.C."/>
            <person name="Bruce D."/>
            <person name="Tapia R."/>
            <person name="Goodwin L."/>
            <person name="Pitluck S."/>
            <person name="Liolios K."/>
            <person name="Ivanova N."/>
            <person name="Mavromatis K."/>
            <person name="Ovchinnikova G."/>
            <person name="Pati A."/>
            <person name="Chen A."/>
            <person name="Palaniappan K."/>
            <person name="Land M."/>
            <person name="Hauser L."/>
            <person name="Chang Y.J."/>
            <person name="Jeffries C.D."/>
            <person name="Spring S."/>
            <person name="Rohde M."/>
            <person name="Goker M."/>
            <person name="Bristow J."/>
            <person name="Eisen J.A."/>
            <person name="Markowitz V."/>
            <person name="Hugenholtz P."/>
            <person name="Kyrpides N.C."/>
            <person name="Klenk H.P."/>
        </authorList>
    </citation>
    <scope>NUCLEOTIDE SEQUENCE [LARGE SCALE GENOMIC DNA]</scope>
    <source>
        <strain evidence="9">DSM 12261 / ALA-1</strain>
    </source>
</reference>
<dbReference type="RefSeq" id="WP_013048121.1">
    <property type="nucleotide sequence ID" value="NC_014011.1"/>
</dbReference>
<feature type="binding site" evidence="7">
    <location>
        <position position="39"/>
    </location>
    <ligand>
        <name>Zn(2+)</name>
        <dbReference type="ChEBI" id="CHEBI:29105"/>
    </ligand>
</feature>
<evidence type="ECO:0000256" key="4">
    <source>
        <dbReference type="ARBA" id="ARBA00022980"/>
    </source>
</evidence>
<keyword evidence="4 7" id="KW-0689">Ribosomal protein</keyword>
<keyword evidence="7" id="KW-0479">Metal-binding</keyword>
<organism evidence="8 9">
    <name type="scientific">Aminobacterium colombiense (strain DSM 12261 / ALA-1)</name>
    <dbReference type="NCBI Taxonomy" id="572547"/>
    <lineage>
        <taxon>Bacteria</taxon>
        <taxon>Thermotogati</taxon>
        <taxon>Synergistota</taxon>
        <taxon>Synergistia</taxon>
        <taxon>Synergistales</taxon>
        <taxon>Aminobacteriaceae</taxon>
        <taxon>Aminobacterium</taxon>
    </lineage>
</organism>
<dbReference type="GO" id="GO:0006412">
    <property type="term" value="P:translation"/>
    <property type="evidence" value="ECO:0007669"/>
    <property type="project" value="UniProtKB-UniRule"/>
</dbReference>
<feature type="binding site" evidence="7">
    <location>
        <position position="36"/>
    </location>
    <ligand>
        <name>Zn(2+)</name>
        <dbReference type="ChEBI" id="CHEBI:29105"/>
    </ligand>
</feature>
<dbReference type="HAMAP" id="MF_00501">
    <property type="entry name" value="Ribosomal_bL31_1"/>
    <property type="match status" value="1"/>
</dbReference>
<dbReference type="OrthoDB" id="9803251at2"/>
<keyword evidence="5 7" id="KW-0687">Ribonucleoprotein</keyword>
<feature type="binding site" evidence="7">
    <location>
        <position position="18"/>
    </location>
    <ligand>
        <name>Zn(2+)</name>
        <dbReference type="ChEBI" id="CHEBI:29105"/>
    </ligand>
</feature>
<dbReference type="SUPFAM" id="SSF143800">
    <property type="entry name" value="L28p-like"/>
    <property type="match status" value="1"/>
</dbReference>
<evidence type="ECO:0000256" key="1">
    <source>
        <dbReference type="ARBA" id="ARBA00009296"/>
    </source>
</evidence>
<dbReference type="NCBIfam" id="NF000612">
    <property type="entry name" value="PRK00019.1"/>
    <property type="match status" value="1"/>
</dbReference>
<dbReference type="AlphaFoldDB" id="D5EE73"/>
<keyword evidence="7" id="KW-0862">Zinc</keyword>
<sequence length="79" mass="8920">MKKGIHPEYKECVVTCACGNTFNTHSTSSEIRVGVCSECHPFFTGKKGSRVVSEAGRLEKFRKKYEGINYGQREVETEE</sequence>
<dbReference type="EMBL" id="CP001997">
    <property type="protein sequence ID" value="ADE56855.1"/>
    <property type="molecule type" value="Genomic_DNA"/>
</dbReference>
<dbReference type="PANTHER" id="PTHR33280">
    <property type="entry name" value="50S RIBOSOMAL PROTEIN L31, CHLOROPLASTIC"/>
    <property type="match status" value="1"/>
</dbReference>
<dbReference type="KEGG" id="aco:Amico_0722"/>
<comment type="function">
    <text evidence="7">Binds the 23S rRNA.</text>
</comment>
<dbReference type="Gene3D" id="4.10.830.30">
    <property type="entry name" value="Ribosomal protein L31"/>
    <property type="match status" value="1"/>
</dbReference>
<protein>
    <recommendedName>
        <fullName evidence="6 7">Large ribosomal subunit protein bL31</fullName>
    </recommendedName>
</protein>
<dbReference type="GO" id="GO:1990904">
    <property type="term" value="C:ribonucleoprotein complex"/>
    <property type="evidence" value="ECO:0007669"/>
    <property type="project" value="UniProtKB-KW"/>
</dbReference>
<dbReference type="GO" id="GO:0046872">
    <property type="term" value="F:metal ion binding"/>
    <property type="evidence" value="ECO:0007669"/>
    <property type="project" value="UniProtKB-KW"/>
</dbReference>
<dbReference type="InterPro" id="IPR027491">
    <property type="entry name" value="Ribosomal_bL31_A"/>
</dbReference>
<dbReference type="PRINTS" id="PR01249">
    <property type="entry name" value="RIBOSOMALL31"/>
</dbReference>
<dbReference type="Proteomes" id="UP000002366">
    <property type="component" value="Chromosome"/>
</dbReference>
<comment type="cofactor">
    <cofactor evidence="7">
        <name>Zn(2+)</name>
        <dbReference type="ChEBI" id="CHEBI:29105"/>
    </cofactor>
    <text evidence="7">Binds 1 zinc ion per subunit.</text>
</comment>
<dbReference type="Pfam" id="PF01197">
    <property type="entry name" value="Ribosomal_L31"/>
    <property type="match status" value="1"/>
</dbReference>
<dbReference type="InterPro" id="IPR002150">
    <property type="entry name" value="Ribosomal_bL31"/>
</dbReference>
<dbReference type="STRING" id="572547.Amico_0722"/>
<dbReference type="InterPro" id="IPR034704">
    <property type="entry name" value="Ribosomal_bL28/bL31-like_sf"/>
</dbReference>
<keyword evidence="2 7" id="KW-0699">rRNA-binding</keyword>
<dbReference type="PANTHER" id="PTHR33280:SF1">
    <property type="entry name" value="LARGE RIBOSOMAL SUBUNIT PROTEIN BL31C"/>
    <property type="match status" value="1"/>
</dbReference>
<name>D5EE73_AMICL</name>
<accession>D5EE73</accession>
<evidence type="ECO:0000256" key="6">
    <source>
        <dbReference type="ARBA" id="ARBA00035687"/>
    </source>
</evidence>
<proteinExistence type="inferred from homology"/>
<dbReference type="NCBIfam" id="TIGR00105">
    <property type="entry name" value="L31"/>
    <property type="match status" value="1"/>
</dbReference>
<keyword evidence="3 7" id="KW-0694">RNA-binding</keyword>
<evidence type="ECO:0000256" key="5">
    <source>
        <dbReference type="ARBA" id="ARBA00023274"/>
    </source>
</evidence>
<keyword evidence="9" id="KW-1185">Reference proteome</keyword>
<dbReference type="InterPro" id="IPR042105">
    <property type="entry name" value="Ribosomal_bL31_sf"/>
</dbReference>
<comment type="similarity">
    <text evidence="1 7">Belongs to the bacterial ribosomal protein bL31 family. Type A subfamily.</text>
</comment>
<evidence type="ECO:0000256" key="3">
    <source>
        <dbReference type="ARBA" id="ARBA00022884"/>
    </source>
</evidence>
<evidence type="ECO:0000313" key="9">
    <source>
        <dbReference type="Proteomes" id="UP000002366"/>
    </source>
</evidence>